<evidence type="ECO:0000313" key="5">
    <source>
        <dbReference type="EMBL" id="OEF97508.1"/>
    </source>
</evidence>
<dbReference type="Pfam" id="PF00392">
    <property type="entry name" value="GntR"/>
    <property type="match status" value="1"/>
</dbReference>
<dbReference type="CDD" id="cd07377">
    <property type="entry name" value="WHTH_GntR"/>
    <property type="match status" value="1"/>
</dbReference>
<dbReference type="RefSeq" id="WP_069642906.1">
    <property type="nucleotide sequence ID" value="NZ_MIJE01000011.1"/>
</dbReference>
<evidence type="ECO:0000259" key="4">
    <source>
        <dbReference type="PROSITE" id="PS50949"/>
    </source>
</evidence>
<evidence type="ECO:0000313" key="6">
    <source>
        <dbReference type="Proteomes" id="UP000094296"/>
    </source>
</evidence>
<comment type="caution">
    <text evidence="5">The sequence shown here is derived from an EMBL/GenBank/DDBJ whole genome shotgun (WGS) entry which is preliminary data.</text>
</comment>
<dbReference type="EMBL" id="MIJE01000011">
    <property type="protein sequence ID" value="OEF97508.1"/>
    <property type="molecule type" value="Genomic_DNA"/>
</dbReference>
<evidence type="ECO:0000256" key="3">
    <source>
        <dbReference type="ARBA" id="ARBA00023163"/>
    </source>
</evidence>
<dbReference type="PANTHER" id="PTHR38445:SF10">
    <property type="entry name" value="GNTR-FAMILY TRANSCRIPTIONAL REGULATOR"/>
    <property type="match status" value="1"/>
</dbReference>
<evidence type="ECO:0000256" key="2">
    <source>
        <dbReference type="ARBA" id="ARBA00023125"/>
    </source>
</evidence>
<sequence length="125" mass="14102">MLLSHDSTKPIYMQIAEQIEDEILTSVLKEGDQVYSTNQIASMYKINPATAGKGINLLVDDGILHKRRGLGMFVSDGAVAIIQANRKQLFYDDYMLKALIEAKKLNISKNELLNYINNFDFSKTD</sequence>
<feature type="domain" description="HTH gntR-type" evidence="4">
    <location>
        <begin position="9"/>
        <end position="77"/>
    </location>
</feature>
<proteinExistence type="predicted"/>
<name>A0A1E5G369_9FIRM</name>
<dbReference type="InterPro" id="IPR000524">
    <property type="entry name" value="Tscrpt_reg_HTH_GntR"/>
</dbReference>
<dbReference type="InterPro" id="IPR036388">
    <property type="entry name" value="WH-like_DNA-bd_sf"/>
</dbReference>
<organism evidence="5 6">
    <name type="scientific">Desulfuribacillus alkaliarsenatis</name>
    <dbReference type="NCBI Taxonomy" id="766136"/>
    <lineage>
        <taxon>Bacteria</taxon>
        <taxon>Bacillati</taxon>
        <taxon>Bacillota</taxon>
        <taxon>Desulfuribacillia</taxon>
        <taxon>Desulfuribacillales</taxon>
        <taxon>Desulfuribacillaceae</taxon>
        <taxon>Desulfuribacillus</taxon>
    </lineage>
</organism>
<dbReference type="AlphaFoldDB" id="A0A1E5G369"/>
<dbReference type="PANTHER" id="PTHR38445">
    <property type="entry name" value="HTH-TYPE TRANSCRIPTIONAL REPRESSOR YTRA"/>
    <property type="match status" value="1"/>
</dbReference>
<dbReference type="STRING" id="766136.BHF68_04695"/>
<dbReference type="InterPro" id="IPR036390">
    <property type="entry name" value="WH_DNA-bd_sf"/>
</dbReference>
<dbReference type="GO" id="GO:0003677">
    <property type="term" value="F:DNA binding"/>
    <property type="evidence" value="ECO:0007669"/>
    <property type="project" value="UniProtKB-KW"/>
</dbReference>
<keyword evidence="6" id="KW-1185">Reference proteome</keyword>
<dbReference type="GO" id="GO:0003700">
    <property type="term" value="F:DNA-binding transcription factor activity"/>
    <property type="evidence" value="ECO:0007669"/>
    <property type="project" value="InterPro"/>
</dbReference>
<dbReference type="Gene3D" id="1.10.10.10">
    <property type="entry name" value="Winged helix-like DNA-binding domain superfamily/Winged helix DNA-binding domain"/>
    <property type="match status" value="1"/>
</dbReference>
<dbReference type="PROSITE" id="PS50949">
    <property type="entry name" value="HTH_GNTR"/>
    <property type="match status" value="1"/>
</dbReference>
<dbReference type="Proteomes" id="UP000094296">
    <property type="component" value="Unassembled WGS sequence"/>
</dbReference>
<keyword evidence="1" id="KW-0805">Transcription regulation</keyword>
<dbReference type="OrthoDB" id="162505at2"/>
<reference evidence="5 6" key="1">
    <citation type="submission" date="2016-09" db="EMBL/GenBank/DDBJ databases">
        <title>Draft genome sequence for the type strain of Desulfuribacillus alkaliarsenatis AHT28, an obligately anaerobic, sulfidogenic bacterium isolated from Russian soda lake sediments.</title>
        <authorList>
            <person name="Abin C.A."/>
            <person name="Hollibaugh J.T."/>
        </authorList>
    </citation>
    <scope>NUCLEOTIDE SEQUENCE [LARGE SCALE GENOMIC DNA]</scope>
    <source>
        <strain evidence="5 6">AHT28</strain>
    </source>
</reference>
<dbReference type="SMART" id="SM00345">
    <property type="entry name" value="HTH_GNTR"/>
    <property type="match status" value="1"/>
</dbReference>
<dbReference type="SUPFAM" id="SSF46785">
    <property type="entry name" value="Winged helix' DNA-binding domain"/>
    <property type="match status" value="1"/>
</dbReference>
<keyword evidence="2" id="KW-0238">DNA-binding</keyword>
<evidence type="ECO:0000256" key="1">
    <source>
        <dbReference type="ARBA" id="ARBA00023015"/>
    </source>
</evidence>
<protein>
    <submittedName>
        <fullName evidence="5">GntR family transcriptional regulator</fullName>
    </submittedName>
</protein>
<accession>A0A1E5G369</accession>
<gene>
    <name evidence="5" type="ORF">BHF68_04695</name>
</gene>
<keyword evidence="3" id="KW-0804">Transcription</keyword>